<evidence type="ECO:0008006" key="4">
    <source>
        <dbReference type="Google" id="ProtNLM"/>
    </source>
</evidence>
<evidence type="ECO:0000313" key="3">
    <source>
        <dbReference type="Proteomes" id="UP000266313"/>
    </source>
</evidence>
<feature type="transmembrane region" description="Helical" evidence="1">
    <location>
        <begin position="28"/>
        <end position="46"/>
    </location>
</feature>
<dbReference type="RefSeq" id="WP_119631682.1">
    <property type="nucleotide sequence ID" value="NZ_AP017928.1"/>
</dbReference>
<dbReference type="OrthoDB" id="7062615at2"/>
<evidence type="ECO:0000256" key="1">
    <source>
        <dbReference type="SAM" id="Phobius"/>
    </source>
</evidence>
<keyword evidence="3" id="KW-1185">Reference proteome</keyword>
<keyword evidence="1" id="KW-0812">Transmembrane</keyword>
<dbReference type="Pfam" id="PF10003">
    <property type="entry name" value="DUF2244"/>
    <property type="match status" value="1"/>
</dbReference>
<proteinExistence type="predicted"/>
<name>A0A250L287_9GAMM</name>
<dbReference type="KEGG" id="mmai:sS8_4599"/>
<keyword evidence="1" id="KW-1133">Transmembrane helix</keyword>
<reference evidence="2 3" key="1">
    <citation type="submission" date="2016-12" db="EMBL/GenBank/DDBJ databases">
        <title>Genome sequencing of Methylocaldum marinum.</title>
        <authorList>
            <person name="Takeuchi M."/>
            <person name="Kamagata Y."/>
            <person name="Hiraoka S."/>
            <person name="Oshima K."/>
            <person name="Hattori M."/>
            <person name="Iwasaki W."/>
        </authorList>
    </citation>
    <scope>NUCLEOTIDE SEQUENCE [LARGE SCALE GENOMIC DNA]</scope>
    <source>
        <strain evidence="2 3">S8</strain>
    </source>
</reference>
<dbReference type="InterPro" id="IPR019253">
    <property type="entry name" value="DUF2244_TM"/>
</dbReference>
<evidence type="ECO:0000313" key="2">
    <source>
        <dbReference type="EMBL" id="BBA36529.1"/>
    </source>
</evidence>
<gene>
    <name evidence="2" type="ORF">sS8_4599</name>
</gene>
<dbReference type="AlphaFoldDB" id="A0A250L287"/>
<protein>
    <recommendedName>
        <fullName evidence="4">DUF2244 domain-containing protein</fullName>
    </recommendedName>
</protein>
<dbReference type="EMBL" id="AP017928">
    <property type="protein sequence ID" value="BBA36529.1"/>
    <property type="molecule type" value="Genomic_DNA"/>
</dbReference>
<keyword evidence="1" id="KW-0472">Membrane</keyword>
<accession>A0A250L287</accession>
<sequence>MIESERDARPGSRTFVLSPNASLSGRQASYLMLGIALAMAIIAGGFALMGAWLVLPFSGAEWILLAYCFKLRLRSCRIREVITITETSVQLERGYGAPEQIYRFQRAWVALDWAESPIKGHPSRLSFRSHGKEIEIGRFLAEPERAVLASELRKILFDSK</sequence>
<organism evidence="2 3">
    <name type="scientific">Methylocaldum marinum</name>
    <dbReference type="NCBI Taxonomy" id="1432792"/>
    <lineage>
        <taxon>Bacteria</taxon>
        <taxon>Pseudomonadati</taxon>
        <taxon>Pseudomonadota</taxon>
        <taxon>Gammaproteobacteria</taxon>
        <taxon>Methylococcales</taxon>
        <taxon>Methylococcaceae</taxon>
        <taxon>Methylocaldum</taxon>
    </lineage>
</organism>
<dbReference type="Proteomes" id="UP000266313">
    <property type="component" value="Chromosome"/>
</dbReference>